<dbReference type="Gene3D" id="1.10.540.10">
    <property type="entry name" value="Acyl-CoA dehydrogenase/oxidase, N-terminal domain"/>
    <property type="match status" value="1"/>
</dbReference>
<dbReference type="Proteomes" id="UP001550628">
    <property type="component" value="Unassembled WGS sequence"/>
</dbReference>
<dbReference type="CDD" id="cd00567">
    <property type="entry name" value="ACAD"/>
    <property type="match status" value="1"/>
</dbReference>
<keyword evidence="3 6" id="KW-0285">Flavoprotein</keyword>
<dbReference type="SUPFAM" id="SSF56645">
    <property type="entry name" value="Acyl-CoA dehydrogenase NM domain-like"/>
    <property type="match status" value="1"/>
</dbReference>
<sequence>MDFELTDEQRAFQESVRKFLQANAAPAQVRRFVDGDPSYDQRVWRAMATELGLHGLAIGEEHGGAGASLVELALVLEETGRALLCSPLFATVVLAATALQNSGDKDAQARWLPQIAAGELVATVALAEGRGPYHLDATRTRATNTPRGWFLNGRKRFVLDADSADLILVAAQTDTGLSLFAVRSSAAGLTRTAMPLLDPTRPLSEVDLVDVEAELVGVDGLAHRPLRRTLTLATIGLAAEQVGVTQACLDMAVGYANTRVQFGRPIGSFQAIKHKCADMLVNAEASRSMTYFAAWSAANDSDDQTLLAEMTGAYVSEAAFRSASENLQIHGGIGYTWEHDAHLLFKRAVSSARILRSPNDRREAIATDIGL</sequence>
<keyword evidence="4 6" id="KW-0274">FAD</keyword>
<evidence type="ECO:0000256" key="5">
    <source>
        <dbReference type="ARBA" id="ARBA00023002"/>
    </source>
</evidence>
<evidence type="ECO:0000256" key="3">
    <source>
        <dbReference type="ARBA" id="ARBA00022630"/>
    </source>
</evidence>
<dbReference type="Pfam" id="PF02770">
    <property type="entry name" value="Acyl-CoA_dh_M"/>
    <property type="match status" value="1"/>
</dbReference>
<dbReference type="InterPro" id="IPR009075">
    <property type="entry name" value="AcylCo_DH/oxidase_C"/>
</dbReference>
<dbReference type="InterPro" id="IPR046373">
    <property type="entry name" value="Acyl-CoA_Oxase/DH_mid-dom_sf"/>
</dbReference>
<dbReference type="InterPro" id="IPR013786">
    <property type="entry name" value="AcylCoA_DH/ox_N"/>
</dbReference>
<feature type="domain" description="Acyl-CoA oxidase/dehydrogenase middle" evidence="8">
    <location>
        <begin position="125"/>
        <end position="194"/>
    </location>
</feature>
<dbReference type="GO" id="GO:0016491">
    <property type="term" value="F:oxidoreductase activity"/>
    <property type="evidence" value="ECO:0007669"/>
    <property type="project" value="UniProtKB-KW"/>
</dbReference>
<dbReference type="Pfam" id="PF00441">
    <property type="entry name" value="Acyl-CoA_dh_1"/>
    <property type="match status" value="1"/>
</dbReference>
<evidence type="ECO:0000256" key="4">
    <source>
        <dbReference type="ARBA" id="ARBA00022827"/>
    </source>
</evidence>
<accession>A0ABV2X0M8</accession>
<dbReference type="Gene3D" id="1.20.140.10">
    <property type="entry name" value="Butyryl-CoA Dehydrogenase, subunit A, domain 3"/>
    <property type="match status" value="1"/>
</dbReference>
<evidence type="ECO:0000256" key="2">
    <source>
        <dbReference type="ARBA" id="ARBA00009347"/>
    </source>
</evidence>
<gene>
    <name evidence="10" type="ORF">ABZ510_33305</name>
</gene>
<dbReference type="PANTHER" id="PTHR43884">
    <property type="entry name" value="ACYL-COA DEHYDROGENASE"/>
    <property type="match status" value="1"/>
</dbReference>
<protein>
    <submittedName>
        <fullName evidence="10">Acyl-CoA dehydrogenase family protein</fullName>
        <ecNumber evidence="10">1.-.-.-</ecNumber>
    </submittedName>
</protein>
<feature type="domain" description="Acyl-CoA dehydrogenase/oxidase N-terminal" evidence="9">
    <location>
        <begin position="6"/>
        <end position="119"/>
    </location>
</feature>
<dbReference type="SUPFAM" id="SSF47203">
    <property type="entry name" value="Acyl-CoA dehydrogenase C-terminal domain-like"/>
    <property type="match status" value="1"/>
</dbReference>
<evidence type="ECO:0000259" key="8">
    <source>
        <dbReference type="Pfam" id="PF02770"/>
    </source>
</evidence>
<dbReference type="EC" id="1.-.-.-" evidence="10"/>
<dbReference type="EMBL" id="JBEYBF010000043">
    <property type="protein sequence ID" value="MEU1956714.1"/>
    <property type="molecule type" value="Genomic_DNA"/>
</dbReference>
<evidence type="ECO:0000256" key="1">
    <source>
        <dbReference type="ARBA" id="ARBA00001974"/>
    </source>
</evidence>
<dbReference type="RefSeq" id="WP_356959178.1">
    <property type="nucleotide sequence ID" value="NZ_JBEYBD010000025.1"/>
</dbReference>
<dbReference type="InterPro" id="IPR009100">
    <property type="entry name" value="AcylCoA_DH/oxidase_NM_dom_sf"/>
</dbReference>
<keyword evidence="11" id="KW-1185">Reference proteome</keyword>
<organism evidence="10 11">
    <name type="scientific">Nocardia rhamnosiphila</name>
    <dbReference type="NCBI Taxonomy" id="426716"/>
    <lineage>
        <taxon>Bacteria</taxon>
        <taxon>Bacillati</taxon>
        <taxon>Actinomycetota</taxon>
        <taxon>Actinomycetes</taxon>
        <taxon>Mycobacteriales</taxon>
        <taxon>Nocardiaceae</taxon>
        <taxon>Nocardia</taxon>
    </lineage>
</organism>
<proteinExistence type="inferred from homology"/>
<evidence type="ECO:0000259" key="9">
    <source>
        <dbReference type="Pfam" id="PF02771"/>
    </source>
</evidence>
<dbReference type="InterPro" id="IPR036250">
    <property type="entry name" value="AcylCo_DH-like_C"/>
</dbReference>
<comment type="similarity">
    <text evidence="2 6">Belongs to the acyl-CoA dehydrogenase family.</text>
</comment>
<name>A0ABV2X0M8_9NOCA</name>
<keyword evidence="5 6" id="KW-0560">Oxidoreductase</keyword>
<feature type="domain" description="Acyl-CoA dehydrogenase/oxidase C-terminal" evidence="7">
    <location>
        <begin position="228"/>
        <end position="348"/>
    </location>
</feature>
<evidence type="ECO:0000256" key="6">
    <source>
        <dbReference type="RuleBase" id="RU362125"/>
    </source>
</evidence>
<dbReference type="InterPro" id="IPR006091">
    <property type="entry name" value="Acyl-CoA_Oxase/DH_mid-dom"/>
</dbReference>
<comment type="caution">
    <text evidence="10">The sequence shown here is derived from an EMBL/GenBank/DDBJ whole genome shotgun (WGS) entry which is preliminary data.</text>
</comment>
<dbReference type="Pfam" id="PF02771">
    <property type="entry name" value="Acyl-CoA_dh_N"/>
    <property type="match status" value="1"/>
</dbReference>
<dbReference type="PANTHER" id="PTHR43884:SF20">
    <property type="entry name" value="ACYL-COA DEHYDROGENASE FADE28"/>
    <property type="match status" value="1"/>
</dbReference>
<evidence type="ECO:0000313" key="10">
    <source>
        <dbReference type="EMBL" id="MEU1956714.1"/>
    </source>
</evidence>
<dbReference type="InterPro" id="IPR037069">
    <property type="entry name" value="AcylCoA_DH/ox_N_sf"/>
</dbReference>
<dbReference type="Gene3D" id="2.40.110.10">
    <property type="entry name" value="Butyryl-CoA Dehydrogenase, subunit A, domain 2"/>
    <property type="match status" value="1"/>
</dbReference>
<evidence type="ECO:0000259" key="7">
    <source>
        <dbReference type="Pfam" id="PF00441"/>
    </source>
</evidence>
<reference evidence="10 11" key="1">
    <citation type="submission" date="2024-06" db="EMBL/GenBank/DDBJ databases">
        <title>The Natural Products Discovery Center: Release of the First 8490 Sequenced Strains for Exploring Actinobacteria Biosynthetic Diversity.</title>
        <authorList>
            <person name="Kalkreuter E."/>
            <person name="Kautsar S.A."/>
            <person name="Yang D."/>
            <person name="Bader C.D."/>
            <person name="Teijaro C.N."/>
            <person name="Fluegel L."/>
            <person name="Davis C.M."/>
            <person name="Simpson J.R."/>
            <person name="Lauterbach L."/>
            <person name="Steele A.D."/>
            <person name="Gui C."/>
            <person name="Meng S."/>
            <person name="Li G."/>
            <person name="Viehrig K."/>
            <person name="Ye F."/>
            <person name="Su P."/>
            <person name="Kiefer A.F."/>
            <person name="Nichols A."/>
            <person name="Cepeda A.J."/>
            <person name="Yan W."/>
            <person name="Fan B."/>
            <person name="Jiang Y."/>
            <person name="Adhikari A."/>
            <person name="Zheng C.-J."/>
            <person name="Schuster L."/>
            <person name="Cowan T.M."/>
            <person name="Smanski M.J."/>
            <person name="Chevrette M.G."/>
            <person name="De Carvalho L.P.S."/>
            <person name="Shen B."/>
        </authorList>
    </citation>
    <scope>NUCLEOTIDE SEQUENCE [LARGE SCALE GENOMIC DNA]</scope>
    <source>
        <strain evidence="10 11">NPDC019708</strain>
    </source>
</reference>
<comment type="cofactor">
    <cofactor evidence="1 6">
        <name>FAD</name>
        <dbReference type="ChEBI" id="CHEBI:57692"/>
    </cofactor>
</comment>
<evidence type="ECO:0000313" key="11">
    <source>
        <dbReference type="Proteomes" id="UP001550628"/>
    </source>
</evidence>